<dbReference type="SUPFAM" id="SSF46785">
    <property type="entry name" value="Winged helix' DNA-binding domain"/>
    <property type="match status" value="1"/>
</dbReference>
<name>A0ABQ5NFY7_9BACI</name>
<protein>
    <submittedName>
        <fullName evidence="6">LysR family transcriptional regulator</fullName>
    </submittedName>
</protein>
<dbReference type="PANTHER" id="PTHR30419">
    <property type="entry name" value="HTH-TYPE TRANSCRIPTIONAL REGULATOR YBHD"/>
    <property type="match status" value="1"/>
</dbReference>
<gene>
    <name evidence="6" type="primary">rlrB</name>
    <name evidence="6" type="ORF">LYSBPC_03000</name>
</gene>
<dbReference type="SUPFAM" id="SSF53850">
    <property type="entry name" value="Periplasmic binding protein-like II"/>
    <property type="match status" value="1"/>
</dbReference>
<dbReference type="Proteomes" id="UP001065593">
    <property type="component" value="Unassembled WGS sequence"/>
</dbReference>
<dbReference type="InterPro" id="IPR050950">
    <property type="entry name" value="HTH-type_LysR_regulators"/>
</dbReference>
<sequence length="292" mass="33144">MEIRILRYFLTVATEQSITQAARVLHITQPTLSRQIKELEEKLGTPLFIRKNKKMLLTEAGMFLKSRAEEMVLLSDKTEQVFLERKQEVVSGHIAIGCVEADNSDTLAMFLEEMVAEYPQVSFSIFSGTSDEIVEKLDRGLLDIALLLEPISTEKFNKIILPRQEKWGLLVSKDFFLANRNCVTIDELMGIPLLCPSRVDVQKMLYARLKLEVGELTIIGTFNLIFNVFSLVENGVGSALTIEGAVSNRRLENMKFLPLMPEIKINCVVVWKKNTVISPAVHKLIEKFKHAF</sequence>
<evidence type="ECO:0000256" key="4">
    <source>
        <dbReference type="ARBA" id="ARBA00023163"/>
    </source>
</evidence>
<evidence type="ECO:0000259" key="5">
    <source>
        <dbReference type="PROSITE" id="PS50931"/>
    </source>
</evidence>
<dbReference type="RefSeq" id="WP_264986903.1">
    <property type="nucleotide sequence ID" value="NZ_BRZA01000001.1"/>
</dbReference>
<reference evidence="6" key="1">
    <citation type="submission" date="2022-08" db="EMBL/GenBank/DDBJ databases">
        <title>Draft genome sequence of Lysinibacillus sp. strain KH24.</title>
        <authorList>
            <person name="Kanbe H."/>
            <person name="Itoh H."/>
        </authorList>
    </citation>
    <scope>NUCLEOTIDE SEQUENCE</scope>
    <source>
        <strain evidence="6">KH24</strain>
    </source>
</reference>
<dbReference type="Pfam" id="PF00126">
    <property type="entry name" value="HTH_1"/>
    <property type="match status" value="1"/>
</dbReference>
<dbReference type="PROSITE" id="PS50931">
    <property type="entry name" value="HTH_LYSR"/>
    <property type="match status" value="1"/>
</dbReference>
<accession>A0ABQ5NFY7</accession>
<dbReference type="EMBL" id="BRZA01000001">
    <property type="protein sequence ID" value="GLC87173.1"/>
    <property type="molecule type" value="Genomic_DNA"/>
</dbReference>
<dbReference type="InterPro" id="IPR005119">
    <property type="entry name" value="LysR_subst-bd"/>
</dbReference>
<dbReference type="Gene3D" id="3.40.190.290">
    <property type="match status" value="1"/>
</dbReference>
<organism evidence="6 7">
    <name type="scientific">Lysinibacillus piscis</name>
    <dbReference type="NCBI Taxonomy" id="2518931"/>
    <lineage>
        <taxon>Bacteria</taxon>
        <taxon>Bacillati</taxon>
        <taxon>Bacillota</taxon>
        <taxon>Bacilli</taxon>
        <taxon>Bacillales</taxon>
        <taxon>Bacillaceae</taxon>
        <taxon>Lysinibacillus</taxon>
    </lineage>
</organism>
<evidence type="ECO:0000313" key="7">
    <source>
        <dbReference type="Proteomes" id="UP001065593"/>
    </source>
</evidence>
<dbReference type="PRINTS" id="PR00039">
    <property type="entry name" value="HTHLYSR"/>
</dbReference>
<dbReference type="PANTHER" id="PTHR30419:SF8">
    <property type="entry name" value="NITROGEN ASSIMILATION TRANSCRIPTIONAL ACTIVATOR-RELATED"/>
    <property type="match status" value="1"/>
</dbReference>
<keyword evidence="7" id="KW-1185">Reference proteome</keyword>
<proteinExistence type="inferred from homology"/>
<dbReference type="InterPro" id="IPR036390">
    <property type="entry name" value="WH_DNA-bd_sf"/>
</dbReference>
<keyword evidence="3" id="KW-0238">DNA-binding</keyword>
<keyword evidence="4" id="KW-0804">Transcription</keyword>
<evidence type="ECO:0000256" key="1">
    <source>
        <dbReference type="ARBA" id="ARBA00009437"/>
    </source>
</evidence>
<dbReference type="Gene3D" id="1.10.10.10">
    <property type="entry name" value="Winged helix-like DNA-binding domain superfamily/Winged helix DNA-binding domain"/>
    <property type="match status" value="1"/>
</dbReference>
<dbReference type="Pfam" id="PF03466">
    <property type="entry name" value="LysR_substrate"/>
    <property type="match status" value="1"/>
</dbReference>
<evidence type="ECO:0000256" key="3">
    <source>
        <dbReference type="ARBA" id="ARBA00023125"/>
    </source>
</evidence>
<dbReference type="InterPro" id="IPR036388">
    <property type="entry name" value="WH-like_DNA-bd_sf"/>
</dbReference>
<keyword evidence="2" id="KW-0805">Transcription regulation</keyword>
<feature type="domain" description="HTH lysR-type" evidence="5">
    <location>
        <begin position="1"/>
        <end position="58"/>
    </location>
</feature>
<dbReference type="InterPro" id="IPR000847">
    <property type="entry name" value="LysR_HTH_N"/>
</dbReference>
<comment type="similarity">
    <text evidence="1">Belongs to the LysR transcriptional regulatory family.</text>
</comment>
<comment type="caution">
    <text evidence="6">The sequence shown here is derived from an EMBL/GenBank/DDBJ whole genome shotgun (WGS) entry which is preliminary data.</text>
</comment>
<evidence type="ECO:0000313" key="6">
    <source>
        <dbReference type="EMBL" id="GLC87173.1"/>
    </source>
</evidence>
<evidence type="ECO:0000256" key="2">
    <source>
        <dbReference type="ARBA" id="ARBA00023015"/>
    </source>
</evidence>
<dbReference type="CDD" id="cd05466">
    <property type="entry name" value="PBP2_LTTR_substrate"/>
    <property type="match status" value="1"/>
</dbReference>